<dbReference type="KEGG" id="vg:80543472"/>
<dbReference type="EMBL" id="MW018138">
    <property type="protein sequence ID" value="QPB44276.1"/>
    <property type="molecule type" value="Genomic_DNA"/>
</dbReference>
<proteinExistence type="predicted"/>
<keyword evidence="2" id="KW-1185">Reference proteome</keyword>
<name>A0A7S7YEG0_9VIRU</name>
<organism evidence="1 2">
    <name type="scientific">Medusavirus stheno T3</name>
    <dbReference type="NCBI Taxonomy" id="3069717"/>
    <lineage>
        <taxon>Viruses</taxon>
        <taxon>Varidnaviria</taxon>
        <taxon>Bamfordvirae</taxon>
        <taxon>Nucleocytoviricota</taxon>
        <taxon>Megaviricetes</taxon>
        <taxon>Mamonoviridae</taxon>
        <taxon>Medusavirus</taxon>
        <taxon>Medusavirus sthenus</taxon>
    </lineage>
</organism>
<dbReference type="Proteomes" id="UP001162098">
    <property type="component" value="Segment"/>
</dbReference>
<evidence type="ECO:0000313" key="2">
    <source>
        <dbReference type="Proteomes" id="UP001162098"/>
    </source>
</evidence>
<protein>
    <submittedName>
        <fullName evidence="1">Uncharacterized protein</fullName>
    </submittedName>
</protein>
<sequence length="73" mass="8249">MNEWLEEHFPIVATASGPAEELRAFVSDLRTRSKHVVVHEKHANATVLRFADARHLNKAKAHAAVYHKQVVVL</sequence>
<reference evidence="1 2" key="1">
    <citation type="submission" date="2020-09" db="EMBL/GenBank/DDBJ databases">
        <authorList>
            <person name="Zhang R."/>
            <person name="Garcia K."/>
            <person name="Ogata H."/>
        </authorList>
    </citation>
    <scope>NUCLEOTIDE SEQUENCE [LARGE SCALE GENOMIC DNA]</scope>
    <source>
        <strain evidence="2">stheno</strain>
    </source>
</reference>
<evidence type="ECO:0000313" key="1">
    <source>
        <dbReference type="EMBL" id="QPB44276.1"/>
    </source>
</evidence>
<accession>A0A7S7YEG0</accession>